<dbReference type="Pfam" id="PF11162">
    <property type="entry name" value="DUF2946"/>
    <property type="match status" value="1"/>
</dbReference>
<sequence length="129" mass="13805">MKRSRYHRYSACLALLAMLMIFLAPVISQSLAVAQVPATHHTAASNHAQGDPAPAAGEHPDHDLDQCGYCTQLPTLSSSSGQFLDTALPRRGSLRQGVCNRRTIKAGFPDALPRAPPFLFGNDENPPGA</sequence>
<dbReference type="OrthoDB" id="8538365at2"/>
<name>A0A2N4UDL6_9BURK</name>
<accession>A0A2N4UDL6</accession>
<protein>
    <recommendedName>
        <fullName evidence="4">DUF2946 domain-containing protein</fullName>
    </recommendedName>
</protein>
<comment type="caution">
    <text evidence="2">The sequence shown here is derived from an EMBL/GenBank/DDBJ whole genome shotgun (WGS) entry which is preliminary data.</text>
</comment>
<dbReference type="InterPro" id="IPR021333">
    <property type="entry name" value="DUF2946"/>
</dbReference>
<reference evidence="2 3" key="1">
    <citation type="submission" date="2017-10" db="EMBL/GenBank/DDBJ databases">
        <title>Two draft genome sequences of Pusillimonas sp. strains isolated from a nitrate- and radionuclide-contaminated groundwater in Russia.</title>
        <authorList>
            <person name="Grouzdev D.S."/>
            <person name="Tourova T.P."/>
            <person name="Goeva M.A."/>
            <person name="Babich T.L."/>
            <person name="Sokolova D.S."/>
            <person name="Abdullin R."/>
            <person name="Poltaraus A.B."/>
            <person name="Toshchakov S.V."/>
            <person name="Nazina T.N."/>
        </authorList>
    </citation>
    <scope>NUCLEOTIDE SEQUENCE [LARGE SCALE GENOMIC DNA]</scope>
    <source>
        <strain evidence="2 3">JR1/69-2-13</strain>
    </source>
</reference>
<dbReference type="RefSeq" id="WP_102070847.1">
    <property type="nucleotide sequence ID" value="NZ_PDNV01000009.1"/>
</dbReference>
<evidence type="ECO:0000313" key="2">
    <source>
        <dbReference type="EMBL" id="PLC53104.1"/>
    </source>
</evidence>
<dbReference type="Proteomes" id="UP000234328">
    <property type="component" value="Unassembled WGS sequence"/>
</dbReference>
<keyword evidence="3" id="KW-1185">Reference proteome</keyword>
<evidence type="ECO:0000256" key="1">
    <source>
        <dbReference type="SAM" id="MobiDB-lite"/>
    </source>
</evidence>
<organism evidence="2 3">
    <name type="scientific">Pollutimonas nitritireducens</name>
    <dbReference type="NCBI Taxonomy" id="2045209"/>
    <lineage>
        <taxon>Bacteria</taxon>
        <taxon>Pseudomonadati</taxon>
        <taxon>Pseudomonadota</taxon>
        <taxon>Betaproteobacteria</taxon>
        <taxon>Burkholderiales</taxon>
        <taxon>Alcaligenaceae</taxon>
        <taxon>Pollutimonas</taxon>
    </lineage>
</organism>
<evidence type="ECO:0000313" key="3">
    <source>
        <dbReference type="Proteomes" id="UP000234328"/>
    </source>
</evidence>
<dbReference type="AlphaFoldDB" id="A0A2N4UDL6"/>
<gene>
    <name evidence="2" type="ORF">CR155_14995</name>
</gene>
<feature type="region of interest" description="Disordered" evidence="1">
    <location>
        <begin position="38"/>
        <end position="64"/>
    </location>
</feature>
<proteinExistence type="predicted"/>
<dbReference type="EMBL" id="PDNV01000009">
    <property type="protein sequence ID" value="PLC53104.1"/>
    <property type="molecule type" value="Genomic_DNA"/>
</dbReference>
<evidence type="ECO:0008006" key="4">
    <source>
        <dbReference type="Google" id="ProtNLM"/>
    </source>
</evidence>